<protein>
    <submittedName>
        <fullName evidence="1">Uncharacterized protein</fullName>
    </submittedName>
</protein>
<organism evidence="1 2">
    <name type="scientific">Gemella haemolysans M341</name>
    <dbReference type="NCBI Taxonomy" id="562981"/>
    <lineage>
        <taxon>Bacteria</taxon>
        <taxon>Bacillati</taxon>
        <taxon>Bacillota</taxon>
        <taxon>Bacilli</taxon>
        <taxon>Bacillales</taxon>
        <taxon>Gemellaceae</taxon>
        <taxon>Gemella</taxon>
    </lineage>
</organism>
<evidence type="ECO:0000313" key="2">
    <source>
        <dbReference type="Proteomes" id="UP000004773"/>
    </source>
</evidence>
<sequence length="31" mass="3751">MFNKVENIKDEIILMTLSEIVPKDHFFKKSR</sequence>
<accession>A0AA87AR19</accession>
<dbReference type="EMBL" id="ACRO01000028">
    <property type="protein sequence ID" value="EGF87646.1"/>
    <property type="molecule type" value="Genomic_DNA"/>
</dbReference>
<proteinExistence type="predicted"/>
<dbReference type="AlphaFoldDB" id="A0AA87AR19"/>
<dbReference type="Proteomes" id="UP000004773">
    <property type="component" value="Unassembled WGS sequence"/>
</dbReference>
<reference evidence="1 2" key="1">
    <citation type="submission" date="2011-03" db="EMBL/GenBank/DDBJ databases">
        <title>The Genome Sequence of Gemella haemolysans M341.</title>
        <authorList>
            <consortium name="The Broad Institute Genome Sequencing Platform"/>
            <consortium name="The Broad Institute Genome Sequencing Center for Infectious Disease"/>
            <person name="Earl A."/>
            <person name="Ward D."/>
            <person name="Feldgarden M."/>
            <person name="Gevers D."/>
            <person name="Sibley C.D."/>
            <person name="Field T.R."/>
            <person name="Grinwis M."/>
            <person name="Eshaghurshan C.S."/>
            <person name="Surette M.G."/>
            <person name="Young S.K."/>
            <person name="Zeng Q."/>
            <person name="Gargeya S."/>
            <person name="Fitzgerald M."/>
            <person name="Haas B."/>
            <person name="Abouelleil A."/>
            <person name="Alvarado L."/>
            <person name="Arachchi H.M."/>
            <person name="Berlin A."/>
            <person name="Brown A."/>
            <person name="Chapman S.B."/>
            <person name="Chen Z."/>
            <person name="Dunbar C."/>
            <person name="Freedman E."/>
            <person name="Gearin G."/>
            <person name="Gellesch M."/>
            <person name="Goldberg J."/>
            <person name="Griggs A."/>
            <person name="Gujja S."/>
            <person name="Heilman E.R."/>
            <person name="Heiman D."/>
            <person name="Howarth C."/>
            <person name="Larson L."/>
            <person name="Lui A."/>
            <person name="MacDonald P.J.P."/>
            <person name="Mehta T."/>
            <person name="Montmayeur A."/>
            <person name="Murphy C."/>
            <person name="Neiman D."/>
            <person name="Pearson M."/>
            <person name="Priest M."/>
            <person name="Roberts A."/>
            <person name="Saif S."/>
            <person name="Shea T."/>
            <person name="Shenoy N."/>
            <person name="Sisk P."/>
            <person name="Stolte C."/>
            <person name="Sykes S."/>
            <person name="White J."/>
            <person name="Yandava C."/>
            <person name="Wortman J."/>
            <person name="Nusbaum C."/>
            <person name="Birren B."/>
        </authorList>
    </citation>
    <scope>NUCLEOTIDE SEQUENCE [LARGE SCALE GENOMIC DNA]</scope>
    <source>
        <strain evidence="1 2">M341</strain>
    </source>
</reference>
<gene>
    <name evidence="1" type="ORF">HMPREF0428_01378</name>
</gene>
<comment type="caution">
    <text evidence="1">The sequence shown here is derived from an EMBL/GenBank/DDBJ whole genome shotgun (WGS) entry which is preliminary data.</text>
</comment>
<name>A0AA87AR19_9BACL</name>
<evidence type="ECO:0000313" key="1">
    <source>
        <dbReference type="EMBL" id="EGF87646.1"/>
    </source>
</evidence>